<evidence type="ECO:0000313" key="3">
    <source>
        <dbReference type="EMBL" id="MFB9991627.1"/>
    </source>
</evidence>
<feature type="region of interest" description="Disordered" evidence="1">
    <location>
        <begin position="84"/>
        <end position="103"/>
    </location>
</feature>
<comment type="caution">
    <text evidence="3">The sequence shown here is derived from an EMBL/GenBank/DDBJ whole genome shotgun (WGS) entry which is preliminary data.</text>
</comment>
<accession>A0ABV6AXA5</accession>
<evidence type="ECO:0000256" key="2">
    <source>
        <dbReference type="SAM" id="SignalP"/>
    </source>
</evidence>
<reference evidence="3 4" key="1">
    <citation type="submission" date="2024-09" db="EMBL/GenBank/DDBJ databases">
        <authorList>
            <person name="Sun Q."/>
            <person name="Mori K."/>
        </authorList>
    </citation>
    <scope>NUCLEOTIDE SEQUENCE [LARGE SCALE GENOMIC DNA]</scope>
    <source>
        <strain evidence="3 4">JCM 13503</strain>
    </source>
</reference>
<dbReference type="EMBL" id="JBHLYR010000021">
    <property type="protein sequence ID" value="MFB9991627.1"/>
    <property type="molecule type" value="Genomic_DNA"/>
</dbReference>
<feature type="chain" id="PRO_5046869863" evidence="2">
    <location>
        <begin position="30"/>
        <end position="103"/>
    </location>
</feature>
<keyword evidence="4" id="KW-1185">Reference proteome</keyword>
<dbReference type="RefSeq" id="WP_380006996.1">
    <property type="nucleotide sequence ID" value="NZ_JBHLYR010000021.1"/>
</dbReference>
<dbReference type="Proteomes" id="UP001589733">
    <property type="component" value="Unassembled WGS sequence"/>
</dbReference>
<organism evidence="3 4">
    <name type="scientific">Deinococcus oregonensis</name>
    <dbReference type="NCBI Taxonomy" id="1805970"/>
    <lineage>
        <taxon>Bacteria</taxon>
        <taxon>Thermotogati</taxon>
        <taxon>Deinococcota</taxon>
        <taxon>Deinococci</taxon>
        <taxon>Deinococcales</taxon>
        <taxon>Deinococcaceae</taxon>
        <taxon>Deinococcus</taxon>
    </lineage>
</organism>
<evidence type="ECO:0000313" key="4">
    <source>
        <dbReference type="Proteomes" id="UP001589733"/>
    </source>
</evidence>
<name>A0ABV6AXA5_9DEIO</name>
<keyword evidence="2" id="KW-0732">Signal</keyword>
<proteinExistence type="predicted"/>
<feature type="signal peptide" evidence="2">
    <location>
        <begin position="1"/>
        <end position="29"/>
    </location>
</feature>
<protein>
    <submittedName>
        <fullName evidence="3">Uncharacterized protein</fullName>
    </submittedName>
</protein>
<evidence type="ECO:0000256" key="1">
    <source>
        <dbReference type="SAM" id="MobiDB-lite"/>
    </source>
</evidence>
<gene>
    <name evidence="3" type="ORF">ACFFLM_06565</name>
</gene>
<sequence length="103" mass="11073">MPQFRTKTAFAVLASLTLTALVMGPIAFAQPAAGAFRSLGTPTTDTAALIQKARKITLQLNYLKTEAEPDVEVWLYRNAAPIKGTPGATIAKGKYRSRPPQDV</sequence>